<keyword evidence="3" id="KW-1185">Reference proteome</keyword>
<accession>A0A4R6M9Z2</accession>
<keyword evidence="1" id="KW-0812">Transmembrane</keyword>
<dbReference type="Proteomes" id="UP000294656">
    <property type="component" value="Unassembled WGS sequence"/>
</dbReference>
<feature type="transmembrane region" description="Helical" evidence="1">
    <location>
        <begin position="408"/>
        <end position="428"/>
    </location>
</feature>
<feature type="transmembrane region" description="Helical" evidence="1">
    <location>
        <begin position="78"/>
        <end position="101"/>
    </location>
</feature>
<comment type="caution">
    <text evidence="2">The sequence shown here is derived from an EMBL/GenBank/DDBJ whole genome shotgun (WGS) entry which is preliminary data.</text>
</comment>
<evidence type="ECO:0000256" key="1">
    <source>
        <dbReference type="SAM" id="Phobius"/>
    </source>
</evidence>
<sequence length="432" mass="46726">MNVRGTLIALGVSCFLLSLIPQLSFLLYFSAFFYWVVLALSLNRLNQRNRFQVLFLLSAGVSCTAFAFVVGELTLINIAVLVKANLGITSMLVGVSFLSLLPHPQQDKRNLLGVKGAVSTWGSVHLLGAVINLSSVFLVGDRLQRSHPLSDAQLGIIVRALTCAGFWSPFFASMAIAFSVAPNASYSDLVSIGVPVSITAFLFSMWELKHTNRVDSFIGFPISLSSLLFPVFLASAVLVIHYQILKDMPILSIVTFVCPLSVLGLLLIQGGKHAAQRKVRDHISFRLPNMINEVSLFISAGFMSASVSLLVGYLLGDSWSLFDSFGFWAAFSCYIAICIISLIGLHPIVGISLMSALVPFEEVNNTLLALVCISAWGVGTAIGPLSGINLSVAGKYELDNIKLSRLNIRYGVFMSAVVAVAMYAVVLLSEMQ</sequence>
<feature type="transmembrane region" description="Helical" evidence="1">
    <location>
        <begin position="294"/>
        <end position="315"/>
    </location>
</feature>
<evidence type="ECO:0000313" key="3">
    <source>
        <dbReference type="Proteomes" id="UP000294656"/>
    </source>
</evidence>
<gene>
    <name evidence="2" type="ORF">DFP79_1678</name>
</gene>
<reference evidence="2 3" key="1">
    <citation type="submission" date="2019-03" db="EMBL/GenBank/DDBJ databases">
        <title>Genomic Encyclopedia of Type Strains, Phase III (KMG-III): the genomes of soil and plant-associated and newly described type strains.</title>
        <authorList>
            <person name="Whitman W."/>
        </authorList>
    </citation>
    <scope>NUCLEOTIDE SEQUENCE [LARGE SCALE GENOMIC DNA]</scope>
    <source>
        <strain evidence="2 3">CECT 7378</strain>
    </source>
</reference>
<feature type="transmembrane region" description="Helical" evidence="1">
    <location>
        <begin position="160"/>
        <end position="180"/>
    </location>
</feature>
<proteinExistence type="predicted"/>
<feature type="transmembrane region" description="Helical" evidence="1">
    <location>
        <begin position="51"/>
        <end position="71"/>
    </location>
</feature>
<feature type="transmembrane region" description="Helical" evidence="1">
    <location>
        <begin position="186"/>
        <end position="206"/>
    </location>
</feature>
<organism evidence="2 3">
    <name type="scientific">Marinomonas balearica</name>
    <dbReference type="NCBI Taxonomy" id="491947"/>
    <lineage>
        <taxon>Bacteria</taxon>
        <taxon>Pseudomonadati</taxon>
        <taxon>Pseudomonadota</taxon>
        <taxon>Gammaproteobacteria</taxon>
        <taxon>Oceanospirillales</taxon>
        <taxon>Oceanospirillaceae</taxon>
        <taxon>Marinomonas</taxon>
    </lineage>
</organism>
<feature type="transmembrane region" description="Helical" evidence="1">
    <location>
        <begin position="327"/>
        <end position="360"/>
    </location>
</feature>
<feature type="transmembrane region" description="Helical" evidence="1">
    <location>
        <begin position="121"/>
        <end position="139"/>
    </location>
</feature>
<name>A0A4R6M9Z2_9GAMM</name>
<feature type="transmembrane region" description="Helical" evidence="1">
    <location>
        <begin position="218"/>
        <end position="244"/>
    </location>
</feature>
<feature type="transmembrane region" description="Helical" evidence="1">
    <location>
        <begin position="7"/>
        <end position="31"/>
    </location>
</feature>
<evidence type="ECO:0000313" key="2">
    <source>
        <dbReference type="EMBL" id="TDO98046.1"/>
    </source>
</evidence>
<dbReference type="RefSeq" id="WP_133503456.1">
    <property type="nucleotide sequence ID" value="NZ_SNXC01000011.1"/>
</dbReference>
<dbReference type="EMBL" id="SNXC01000011">
    <property type="protein sequence ID" value="TDO98046.1"/>
    <property type="molecule type" value="Genomic_DNA"/>
</dbReference>
<keyword evidence="1" id="KW-0472">Membrane</keyword>
<feature type="transmembrane region" description="Helical" evidence="1">
    <location>
        <begin position="367"/>
        <end position="388"/>
    </location>
</feature>
<dbReference type="AlphaFoldDB" id="A0A4R6M9Z2"/>
<keyword evidence="1" id="KW-1133">Transmembrane helix</keyword>
<feature type="transmembrane region" description="Helical" evidence="1">
    <location>
        <begin position="250"/>
        <end position="268"/>
    </location>
</feature>
<protein>
    <submittedName>
        <fullName evidence="2">Uncharacterized protein</fullName>
    </submittedName>
</protein>
<dbReference type="OrthoDB" id="8523687at2"/>